<dbReference type="AlphaFoldDB" id="A0A0B7AJC9"/>
<protein>
    <submittedName>
        <fullName evidence="1">Uncharacterized protein</fullName>
    </submittedName>
</protein>
<accession>A0A0B7AJC9</accession>
<gene>
    <name evidence="1" type="primary">ORF124390</name>
</gene>
<name>A0A0B7AJC9_9EUPU</name>
<reference evidence="1" key="1">
    <citation type="submission" date="2014-12" db="EMBL/GenBank/DDBJ databases">
        <title>Insight into the proteome of Arion vulgaris.</title>
        <authorList>
            <person name="Aradska J."/>
            <person name="Bulat T."/>
            <person name="Smidak R."/>
            <person name="Sarate P."/>
            <person name="Gangsoo J."/>
            <person name="Sialana F."/>
            <person name="Bilban M."/>
            <person name="Lubec G."/>
        </authorList>
    </citation>
    <scope>NUCLEOTIDE SEQUENCE</scope>
    <source>
        <tissue evidence="1">Skin</tissue>
    </source>
</reference>
<dbReference type="EMBL" id="HACG01034249">
    <property type="protein sequence ID" value="CEK81114.1"/>
    <property type="molecule type" value="Transcribed_RNA"/>
</dbReference>
<organism evidence="1">
    <name type="scientific">Arion vulgaris</name>
    <dbReference type="NCBI Taxonomy" id="1028688"/>
    <lineage>
        <taxon>Eukaryota</taxon>
        <taxon>Metazoa</taxon>
        <taxon>Spiralia</taxon>
        <taxon>Lophotrochozoa</taxon>
        <taxon>Mollusca</taxon>
        <taxon>Gastropoda</taxon>
        <taxon>Heterobranchia</taxon>
        <taxon>Euthyneura</taxon>
        <taxon>Panpulmonata</taxon>
        <taxon>Eupulmonata</taxon>
        <taxon>Stylommatophora</taxon>
        <taxon>Helicina</taxon>
        <taxon>Arionoidea</taxon>
        <taxon>Arionidae</taxon>
        <taxon>Arion</taxon>
    </lineage>
</organism>
<proteinExistence type="predicted"/>
<sequence length="54" mass="6838">MRCLRRTAEVTMRDNIRNDKIRRRLGMKQIIEFIKEKLIKWFGQLTRKTCWYHR</sequence>
<evidence type="ECO:0000313" key="1">
    <source>
        <dbReference type="EMBL" id="CEK81114.1"/>
    </source>
</evidence>